<accession>A0AAD1RI43</accession>
<keyword evidence="2" id="KW-1185">Reference proteome</keyword>
<proteinExistence type="predicted"/>
<reference evidence="1" key="1">
    <citation type="submission" date="2022-03" db="EMBL/GenBank/DDBJ databases">
        <authorList>
            <person name="Alioto T."/>
            <person name="Alioto T."/>
            <person name="Gomez Garrido J."/>
        </authorList>
    </citation>
    <scope>NUCLEOTIDE SEQUENCE</scope>
</reference>
<dbReference type="Proteomes" id="UP001295444">
    <property type="component" value="Chromosome 02"/>
</dbReference>
<protein>
    <submittedName>
        <fullName evidence="1">Uncharacterized protein</fullName>
    </submittedName>
</protein>
<name>A0AAD1RI43_PELCU</name>
<gene>
    <name evidence="1" type="ORF">PECUL_23A001556</name>
</gene>
<sequence>MVIKEGKQIKDTNVVESTTFLAAIGIGDVPQERRVQATNRAWDMDNITPFIPRYGQGAVTLGNHAITVYA</sequence>
<evidence type="ECO:0000313" key="2">
    <source>
        <dbReference type="Proteomes" id="UP001295444"/>
    </source>
</evidence>
<dbReference type="EMBL" id="OW240913">
    <property type="protein sequence ID" value="CAH2252606.1"/>
    <property type="molecule type" value="Genomic_DNA"/>
</dbReference>
<organism evidence="1 2">
    <name type="scientific">Pelobates cultripes</name>
    <name type="common">Western spadefoot toad</name>
    <dbReference type="NCBI Taxonomy" id="61616"/>
    <lineage>
        <taxon>Eukaryota</taxon>
        <taxon>Metazoa</taxon>
        <taxon>Chordata</taxon>
        <taxon>Craniata</taxon>
        <taxon>Vertebrata</taxon>
        <taxon>Euteleostomi</taxon>
        <taxon>Amphibia</taxon>
        <taxon>Batrachia</taxon>
        <taxon>Anura</taxon>
        <taxon>Pelobatoidea</taxon>
        <taxon>Pelobatidae</taxon>
        <taxon>Pelobates</taxon>
    </lineage>
</organism>
<evidence type="ECO:0000313" key="1">
    <source>
        <dbReference type="EMBL" id="CAH2252606.1"/>
    </source>
</evidence>
<dbReference type="AlphaFoldDB" id="A0AAD1RI43"/>